<reference evidence="2 3" key="1">
    <citation type="journal article" date="2018" name="PLoS Genet.">
        <title>Population sequencing reveals clonal diversity and ancestral inbreeding in the grapevine cultivar Chardonnay.</title>
        <authorList>
            <person name="Roach M.J."/>
            <person name="Johnson D.L."/>
            <person name="Bohlmann J."/>
            <person name="van Vuuren H.J."/>
            <person name="Jones S.J."/>
            <person name="Pretorius I.S."/>
            <person name="Schmidt S.A."/>
            <person name="Borneman A.R."/>
        </authorList>
    </citation>
    <scope>NUCLEOTIDE SEQUENCE [LARGE SCALE GENOMIC DNA]</scope>
    <source>
        <strain evidence="3">cv. Chardonnay</strain>
        <tissue evidence="2">Leaf</tissue>
    </source>
</reference>
<proteinExistence type="predicted"/>
<evidence type="ECO:0000313" key="3">
    <source>
        <dbReference type="Proteomes" id="UP000288805"/>
    </source>
</evidence>
<dbReference type="Proteomes" id="UP000288805">
    <property type="component" value="Unassembled WGS sequence"/>
</dbReference>
<feature type="region of interest" description="Disordered" evidence="1">
    <location>
        <begin position="67"/>
        <end position="99"/>
    </location>
</feature>
<name>A0A438CQS4_VITVI</name>
<gene>
    <name evidence="2" type="ORF">CK203_116729</name>
</gene>
<comment type="caution">
    <text evidence="2">The sequence shown here is derived from an EMBL/GenBank/DDBJ whole genome shotgun (WGS) entry which is preliminary data.</text>
</comment>
<dbReference type="EMBL" id="QGNW01002083">
    <property type="protein sequence ID" value="RVW25538.1"/>
    <property type="molecule type" value="Genomic_DNA"/>
</dbReference>
<protein>
    <submittedName>
        <fullName evidence="2">Uncharacterized protein</fullName>
    </submittedName>
</protein>
<feature type="compositionally biased region" description="Basic and acidic residues" evidence="1">
    <location>
        <begin position="72"/>
        <end position="83"/>
    </location>
</feature>
<accession>A0A438CQS4</accession>
<dbReference type="AlphaFoldDB" id="A0A438CQS4"/>
<organism evidence="2 3">
    <name type="scientific">Vitis vinifera</name>
    <name type="common">Grape</name>
    <dbReference type="NCBI Taxonomy" id="29760"/>
    <lineage>
        <taxon>Eukaryota</taxon>
        <taxon>Viridiplantae</taxon>
        <taxon>Streptophyta</taxon>
        <taxon>Embryophyta</taxon>
        <taxon>Tracheophyta</taxon>
        <taxon>Spermatophyta</taxon>
        <taxon>Magnoliopsida</taxon>
        <taxon>eudicotyledons</taxon>
        <taxon>Gunneridae</taxon>
        <taxon>Pentapetalae</taxon>
        <taxon>rosids</taxon>
        <taxon>Vitales</taxon>
        <taxon>Vitaceae</taxon>
        <taxon>Viteae</taxon>
        <taxon>Vitis</taxon>
    </lineage>
</organism>
<sequence>MDVVLQIFKQSICLSMSFFKSLTKKPPVTMDDLFKQVNKYSMLEDDVTQPHSRSWSLANRSRMTRLGIPKQEPTKAIKQEARRTAPPGPIQSYPLQHVV</sequence>
<evidence type="ECO:0000256" key="1">
    <source>
        <dbReference type="SAM" id="MobiDB-lite"/>
    </source>
</evidence>
<evidence type="ECO:0000313" key="2">
    <source>
        <dbReference type="EMBL" id="RVW25538.1"/>
    </source>
</evidence>